<accession>A0A218MME9</accession>
<reference evidence="1" key="2">
    <citation type="journal article" date="2017" name="Nat. Commun.">
        <title>Single-virus genomics reveals hidden cosmopolitan and abundant viruses.</title>
        <authorList>
            <person name="Martinez-Hernandez F."/>
            <person name="Fornas O."/>
            <person name="Lluesma Gomez M."/>
            <person name="Bolduc B."/>
            <person name="de la Cruz Pena M.J."/>
            <person name="Martinez J.M."/>
            <person name="Anton J."/>
            <person name="Gasol J.M."/>
            <person name="Rosselli R."/>
            <person name="Rodriguez-Valera F."/>
            <person name="Sullivan M.B."/>
            <person name="Acinas S.G."/>
            <person name="Martinez-Garcia M."/>
        </authorList>
    </citation>
    <scope>NUCLEOTIDE SEQUENCE</scope>
</reference>
<reference evidence="1" key="1">
    <citation type="submission" date="2016-10" db="EMBL/GenBank/DDBJ databases">
        <authorList>
            <person name="Varghese N."/>
        </authorList>
    </citation>
    <scope>NUCLEOTIDE SEQUENCE</scope>
</reference>
<evidence type="ECO:0008006" key="2">
    <source>
        <dbReference type="Google" id="ProtNLM"/>
    </source>
</evidence>
<proteinExistence type="predicted"/>
<evidence type="ECO:0000313" key="1">
    <source>
        <dbReference type="EMBL" id="ASF00476.1"/>
    </source>
</evidence>
<sequence length="191" mass="20200">MSKTQVATGGIADSAVTSDKASGLGVTMVDQWRLTANKDFNDGEQIITGDLERIDTSPQGVLGTGMTESSGVFTFPSTGIYQIIYTLSYQSQTSAYTGAIIRGSTDGFSSSDVILARAFDRIQGGGDTDGGTFNVTTLYDVTNTSNNKVKFGFQGANTSADMEYSSSINITTMTFLVSSKPILSALIQRCL</sequence>
<name>A0A218MME9_9VIRU</name>
<dbReference type="EMBL" id="KY052837">
    <property type="protein sequence ID" value="ASF00476.1"/>
    <property type="molecule type" value="Genomic_DNA"/>
</dbReference>
<protein>
    <recommendedName>
        <fullName evidence="2">C1q domain-containing protein</fullName>
    </recommendedName>
</protein>
<organism evidence="1">
    <name type="scientific">uncultured virus</name>
    <dbReference type="NCBI Taxonomy" id="340016"/>
    <lineage>
        <taxon>Viruses</taxon>
        <taxon>environmental samples</taxon>
    </lineage>
</organism>